<keyword evidence="7" id="KW-0418">Kinase</keyword>
<evidence type="ECO:0000256" key="2">
    <source>
        <dbReference type="ARBA" id="ARBA00004236"/>
    </source>
</evidence>
<dbReference type="PRINTS" id="PR00344">
    <property type="entry name" value="BCTRLSENSOR"/>
</dbReference>
<evidence type="ECO:0000256" key="4">
    <source>
        <dbReference type="ARBA" id="ARBA00022553"/>
    </source>
</evidence>
<evidence type="ECO:0000256" key="1">
    <source>
        <dbReference type="ARBA" id="ARBA00000085"/>
    </source>
</evidence>
<evidence type="ECO:0000256" key="11">
    <source>
        <dbReference type="SAM" id="Phobius"/>
    </source>
</evidence>
<comment type="catalytic activity">
    <reaction evidence="1">
        <text>ATP + protein L-histidine = ADP + protein N-phospho-L-histidine.</text>
        <dbReference type="EC" id="2.7.13.3"/>
    </reaction>
</comment>
<dbReference type="InterPro" id="IPR050428">
    <property type="entry name" value="TCS_sensor_his_kinase"/>
</dbReference>
<dbReference type="SUPFAM" id="SSF47384">
    <property type="entry name" value="Homodimeric domain of signal transducing histidine kinase"/>
    <property type="match status" value="1"/>
</dbReference>
<dbReference type="InterPro" id="IPR003660">
    <property type="entry name" value="HAMP_dom"/>
</dbReference>
<proteinExistence type="predicted"/>
<evidence type="ECO:0000259" key="12">
    <source>
        <dbReference type="PROSITE" id="PS50109"/>
    </source>
</evidence>
<evidence type="ECO:0000313" key="14">
    <source>
        <dbReference type="EMBL" id="GAA3846056.1"/>
    </source>
</evidence>
<dbReference type="SMART" id="SM00387">
    <property type="entry name" value="HATPase_c"/>
    <property type="match status" value="1"/>
</dbReference>
<dbReference type="InterPro" id="IPR005467">
    <property type="entry name" value="His_kinase_dom"/>
</dbReference>
<comment type="caution">
    <text evidence="14">The sequence shown here is derived from an EMBL/GenBank/DDBJ whole genome shotgun (WGS) entry which is preliminary data.</text>
</comment>
<keyword evidence="10 11" id="KW-0472">Membrane</keyword>
<dbReference type="EMBL" id="BAAAZR010000063">
    <property type="protein sequence ID" value="GAA3846056.1"/>
    <property type="molecule type" value="Genomic_DNA"/>
</dbReference>
<evidence type="ECO:0000256" key="8">
    <source>
        <dbReference type="ARBA" id="ARBA00022989"/>
    </source>
</evidence>
<dbReference type="Gene3D" id="1.10.287.130">
    <property type="match status" value="1"/>
</dbReference>
<sequence>MRFWHQWSVRARITLFAGIVAALLSVLLGTVLLVAINRLATEYLTKQIGSAGDRVAYTLQRGPLSNPLPHGQIRNLQVVDPQGKVAAASPGLQGKPRMAGFMPPDGKTIETSIVCGGVFPRDECDIVVARRVQRFGEAWIVYSAAPVIPHLVHPKLAGMLILGAVFLTTVITYGSHRIVGRALEPVDTMRSELDEINATCPERRVPVPPGRDELHGLAESVNHTLDRLQGAMEQQRQFASDASHDLRSPITAMRAEVEDAMLAPERSDVKVLGDSLLTSLDRLQAIVSDLLMIARLDAGAPGILEPVGLSHLVDSELNRRHSTLKIKREVEPGVCVIGDRLRLARLFTNLMDNAARHADSSITVSVYKRPGGPSGDPRFPGGAAVLEVRDDGAGIAPDKREIVFQRFTRLDAARSKDAGGTGLGLPIARQIAEISGGTLTLEPSERGARFILRLPLATLSDQGC</sequence>
<feature type="domain" description="HAMP" evidence="13">
    <location>
        <begin position="180"/>
        <end position="233"/>
    </location>
</feature>
<name>A0ABP7JJG5_9ACTN</name>
<protein>
    <recommendedName>
        <fullName evidence="3">histidine kinase</fullName>
        <ecNumber evidence="3">2.7.13.3</ecNumber>
    </recommendedName>
</protein>
<keyword evidence="14" id="KW-0067">ATP-binding</keyword>
<keyword evidence="9" id="KW-0902">Two-component regulatory system</keyword>
<evidence type="ECO:0000256" key="10">
    <source>
        <dbReference type="ARBA" id="ARBA00023136"/>
    </source>
</evidence>
<gene>
    <name evidence="14" type="ORF">GCM10022226_81940</name>
</gene>
<keyword evidence="6 11" id="KW-0812">Transmembrane</keyword>
<evidence type="ECO:0000256" key="3">
    <source>
        <dbReference type="ARBA" id="ARBA00012438"/>
    </source>
</evidence>
<dbReference type="Proteomes" id="UP001500888">
    <property type="component" value="Unassembled WGS sequence"/>
</dbReference>
<feature type="transmembrane region" description="Helical" evidence="11">
    <location>
        <begin position="12"/>
        <end position="36"/>
    </location>
</feature>
<dbReference type="InterPro" id="IPR003661">
    <property type="entry name" value="HisK_dim/P_dom"/>
</dbReference>
<evidence type="ECO:0000256" key="5">
    <source>
        <dbReference type="ARBA" id="ARBA00022679"/>
    </source>
</evidence>
<keyword evidence="8 11" id="KW-1133">Transmembrane helix</keyword>
<reference evidence="15" key="1">
    <citation type="journal article" date="2019" name="Int. J. Syst. Evol. Microbiol.">
        <title>The Global Catalogue of Microorganisms (GCM) 10K type strain sequencing project: providing services to taxonomists for standard genome sequencing and annotation.</title>
        <authorList>
            <consortium name="The Broad Institute Genomics Platform"/>
            <consortium name="The Broad Institute Genome Sequencing Center for Infectious Disease"/>
            <person name="Wu L."/>
            <person name="Ma J."/>
        </authorList>
    </citation>
    <scope>NUCLEOTIDE SEQUENCE [LARGE SCALE GENOMIC DNA]</scope>
    <source>
        <strain evidence="15">JCM 16908</strain>
    </source>
</reference>
<evidence type="ECO:0000256" key="7">
    <source>
        <dbReference type="ARBA" id="ARBA00022777"/>
    </source>
</evidence>
<dbReference type="CDD" id="cd00082">
    <property type="entry name" value="HisKA"/>
    <property type="match status" value="1"/>
</dbReference>
<dbReference type="EC" id="2.7.13.3" evidence="3"/>
<dbReference type="Pfam" id="PF02518">
    <property type="entry name" value="HATPase_c"/>
    <property type="match status" value="1"/>
</dbReference>
<keyword evidence="5" id="KW-0808">Transferase</keyword>
<dbReference type="SMART" id="SM00304">
    <property type="entry name" value="HAMP"/>
    <property type="match status" value="1"/>
</dbReference>
<dbReference type="PANTHER" id="PTHR45436:SF5">
    <property type="entry name" value="SENSOR HISTIDINE KINASE TRCS"/>
    <property type="match status" value="1"/>
</dbReference>
<dbReference type="SMART" id="SM00388">
    <property type="entry name" value="HisKA"/>
    <property type="match status" value="1"/>
</dbReference>
<dbReference type="GO" id="GO:0005524">
    <property type="term" value="F:ATP binding"/>
    <property type="evidence" value="ECO:0007669"/>
    <property type="project" value="UniProtKB-KW"/>
</dbReference>
<dbReference type="PROSITE" id="PS50109">
    <property type="entry name" value="HIS_KIN"/>
    <property type="match status" value="1"/>
</dbReference>
<organism evidence="14 15">
    <name type="scientific">Sphaerisporangium flaviroseum</name>
    <dbReference type="NCBI Taxonomy" id="509199"/>
    <lineage>
        <taxon>Bacteria</taxon>
        <taxon>Bacillati</taxon>
        <taxon>Actinomycetota</taxon>
        <taxon>Actinomycetes</taxon>
        <taxon>Streptosporangiales</taxon>
        <taxon>Streptosporangiaceae</taxon>
        <taxon>Sphaerisporangium</taxon>
    </lineage>
</organism>
<comment type="subcellular location">
    <subcellularLocation>
        <location evidence="2">Cell membrane</location>
    </subcellularLocation>
</comment>
<dbReference type="Gene3D" id="3.30.565.10">
    <property type="entry name" value="Histidine kinase-like ATPase, C-terminal domain"/>
    <property type="match status" value="1"/>
</dbReference>
<dbReference type="InterPro" id="IPR003594">
    <property type="entry name" value="HATPase_dom"/>
</dbReference>
<dbReference type="RefSeq" id="WP_344953493.1">
    <property type="nucleotide sequence ID" value="NZ_BAAAZR010000063.1"/>
</dbReference>
<evidence type="ECO:0000256" key="9">
    <source>
        <dbReference type="ARBA" id="ARBA00023012"/>
    </source>
</evidence>
<dbReference type="SUPFAM" id="SSF55874">
    <property type="entry name" value="ATPase domain of HSP90 chaperone/DNA topoisomerase II/histidine kinase"/>
    <property type="match status" value="1"/>
</dbReference>
<evidence type="ECO:0000256" key="6">
    <source>
        <dbReference type="ARBA" id="ARBA00022692"/>
    </source>
</evidence>
<evidence type="ECO:0000313" key="15">
    <source>
        <dbReference type="Proteomes" id="UP001500888"/>
    </source>
</evidence>
<evidence type="ECO:0000259" key="13">
    <source>
        <dbReference type="PROSITE" id="PS50885"/>
    </source>
</evidence>
<keyword evidence="4" id="KW-0597">Phosphoprotein</keyword>
<keyword evidence="14" id="KW-0547">Nucleotide-binding</keyword>
<dbReference type="Pfam" id="PF00512">
    <property type="entry name" value="HisKA"/>
    <property type="match status" value="1"/>
</dbReference>
<dbReference type="InterPro" id="IPR036890">
    <property type="entry name" value="HATPase_C_sf"/>
</dbReference>
<dbReference type="InterPro" id="IPR036097">
    <property type="entry name" value="HisK_dim/P_sf"/>
</dbReference>
<keyword evidence="15" id="KW-1185">Reference proteome</keyword>
<dbReference type="PANTHER" id="PTHR45436">
    <property type="entry name" value="SENSOR HISTIDINE KINASE YKOH"/>
    <property type="match status" value="1"/>
</dbReference>
<dbReference type="PROSITE" id="PS50885">
    <property type="entry name" value="HAMP"/>
    <property type="match status" value="1"/>
</dbReference>
<dbReference type="InterPro" id="IPR004358">
    <property type="entry name" value="Sig_transdc_His_kin-like_C"/>
</dbReference>
<feature type="domain" description="Histidine kinase" evidence="12">
    <location>
        <begin position="241"/>
        <end position="458"/>
    </location>
</feature>
<accession>A0ABP7JJG5</accession>